<sequence length="90" mass="10087">MRVRIGGLAFNKVIASLVALLLPPCGLRISYILYPYVYISPPKYHLCQGRLLPKDLGTIDFVLISSFLIRENILALVMNFTMVSPIFNSS</sequence>
<dbReference type="AlphaFoldDB" id="A0A396HCV7"/>
<comment type="caution">
    <text evidence="1">The sequence shown here is derived from an EMBL/GenBank/DDBJ whole genome shotgun (WGS) entry which is preliminary data.</text>
</comment>
<dbReference type="EMBL" id="PSQE01000006">
    <property type="protein sequence ID" value="RHN50488.1"/>
    <property type="molecule type" value="Genomic_DNA"/>
</dbReference>
<gene>
    <name evidence="1" type="ORF">MtrunA17_Chr6g0457901</name>
</gene>
<name>A0A396HCV7_MEDTR</name>
<evidence type="ECO:0000313" key="2">
    <source>
        <dbReference type="Proteomes" id="UP000265566"/>
    </source>
</evidence>
<accession>A0A396HCV7</accession>
<dbReference type="Proteomes" id="UP000265566">
    <property type="component" value="Chromosome 6"/>
</dbReference>
<protein>
    <submittedName>
        <fullName evidence="1">Uncharacterized protein</fullName>
    </submittedName>
</protein>
<organism evidence="1 2">
    <name type="scientific">Medicago truncatula</name>
    <name type="common">Barrel medic</name>
    <name type="synonym">Medicago tribuloides</name>
    <dbReference type="NCBI Taxonomy" id="3880"/>
    <lineage>
        <taxon>Eukaryota</taxon>
        <taxon>Viridiplantae</taxon>
        <taxon>Streptophyta</taxon>
        <taxon>Embryophyta</taxon>
        <taxon>Tracheophyta</taxon>
        <taxon>Spermatophyta</taxon>
        <taxon>Magnoliopsida</taxon>
        <taxon>eudicotyledons</taxon>
        <taxon>Gunneridae</taxon>
        <taxon>Pentapetalae</taxon>
        <taxon>rosids</taxon>
        <taxon>fabids</taxon>
        <taxon>Fabales</taxon>
        <taxon>Fabaceae</taxon>
        <taxon>Papilionoideae</taxon>
        <taxon>50 kb inversion clade</taxon>
        <taxon>NPAAA clade</taxon>
        <taxon>Hologalegina</taxon>
        <taxon>IRL clade</taxon>
        <taxon>Trifolieae</taxon>
        <taxon>Medicago</taxon>
    </lineage>
</organism>
<dbReference type="Gramene" id="rna34771">
    <property type="protein sequence ID" value="RHN50488.1"/>
    <property type="gene ID" value="gene34771"/>
</dbReference>
<proteinExistence type="predicted"/>
<reference evidence="2" key="1">
    <citation type="journal article" date="2018" name="Nat. Plants">
        <title>Whole-genome landscape of Medicago truncatula symbiotic genes.</title>
        <authorList>
            <person name="Pecrix Y."/>
            <person name="Staton S.E."/>
            <person name="Sallet E."/>
            <person name="Lelandais-Briere C."/>
            <person name="Moreau S."/>
            <person name="Carrere S."/>
            <person name="Blein T."/>
            <person name="Jardinaud M.F."/>
            <person name="Latrasse D."/>
            <person name="Zouine M."/>
            <person name="Zahm M."/>
            <person name="Kreplak J."/>
            <person name="Mayjonade B."/>
            <person name="Satge C."/>
            <person name="Perez M."/>
            <person name="Cauet S."/>
            <person name="Marande W."/>
            <person name="Chantry-Darmon C."/>
            <person name="Lopez-Roques C."/>
            <person name="Bouchez O."/>
            <person name="Berard A."/>
            <person name="Debelle F."/>
            <person name="Munos S."/>
            <person name="Bendahmane A."/>
            <person name="Berges H."/>
            <person name="Niebel A."/>
            <person name="Buitink J."/>
            <person name="Frugier F."/>
            <person name="Benhamed M."/>
            <person name="Crespi M."/>
            <person name="Gouzy J."/>
            <person name="Gamas P."/>
        </authorList>
    </citation>
    <scope>NUCLEOTIDE SEQUENCE [LARGE SCALE GENOMIC DNA]</scope>
    <source>
        <strain evidence="2">cv. Jemalong A17</strain>
    </source>
</reference>
<evidence type="ECO:0000313" key="1">
    <source>
        <dbReference type="EMBL" id="RHN50488.1"/>
    </source>
</evidence>